<accession>A0ABR8JYK0</accession>
<dbReference type="EMBL" id="JACXAC010000004">
    <property type="protein sequence ID" value="MBD2723044.1"/>
    <property type="molecule type" value="Genomic_DNA"/>
</dbReference>
<comment type="caution">
    <text evidence="1">The sequence shown here is derived from an EMBL/GenBank/DDBJ whole genome shotgun (WGS) entry which is preliminary data.</text>
</comment>
<evidence type="ECO:0000313" key="1">
    <source>
        <dbReference type="EMBL" id="MBD2723044.1"/>
    </source>
</evidence>
<organism evidence="1 2">
    <name type="scientific">Hymenobacter armeniacus</name>
    <dbReference type="NCBI Taxonomy" id="2771358"/>
    <lineage>
        <taxon>Bacteria</taxon>
        <taxon>Pseudomonadati</taxon>
        <taxon>Bacteroidota</taxon>
        <taxon>Cytophagia</taxon>
        <taxon>Cytophagales</taxon>
        <taxon>Hymenobacteraceae</taxon>
        <taxon>Hymenobacter</taxon>
    </lineage>
</organism>
<keyword evidence="2" id="KW-1185">Reference proteome</keyword>
<protein>
    <recommendedName>
        <fullName evidence="3">Carboxypeptidase regulatory-like domain-containing protein</fullName>
    </recommendedName>
</protein>
<sequence length="101" mass="11616">MTDLSYRVWACNPAAKPGFIQMVDDKGTVYFEQYSSATNFGRKLNFSELPNGKYTILVKIGYDEHRFSVNMQSSSRQWADVEQQELSQRLITMETAPKPVK</sequence>
<reference evidence="1 2" key="1">
    <citation type="submission" date="2020-09" db="EMBL/GenBank/DDBJ databases">
        <authorList>
            <person name="Kim M.K."/>
        </authorList>
    </citation>
    <scope>NUCLEOTIDE SEQUENCE [LARGE SCALE GENOMIC DNA]</scope>
    <source>
        <strain evidence="1 2">BT189</strain>
    </source>
</reference>
<dbReference type="RefSeq" id="WP_190925269.1">
    <property type="nucleotide sequence ID" value="NZ_JACXAC010000004.1"/>
</dbReference>
<evidence type="ECO:0008006" key="3">
    <source>
        <dbReference type="Google" id="ProtNLM"/>
    </source>
</evidence>
<name>A0ABR8JYK0_9BACT</name>
<gene>
    <name evidence="1" type="ORF">IC234_12990</name>
</gene>
<dbReference type="Proteomes" id="UP000606003">
    <property type="component" value="Unassembled WGS sequence"/>
</dbReference>
<evidence type="ECO:0000313" key="2">
    <source>
        <dbReference type="Proteomes" id="UP000606003"/>
    </source>
</evidence>
<proteinExistence type="predicted"/>